<organism evidence="8">
    <name type="scientific">uncultured Thiotrichaceae bacterium</name>
    <dbReference type="NCBI Taxonomy" id="298394"/>
    <lineage>
        <taxon>Bacteria</taxon>
        <taxon>Pseudomonadati</taxon>
        <taxon>Pseudomonadota</taxon>
        <taxon>Gammaproteobacteria</taxon>
        <taxon>Thiotrichales</taxon>
        <taxon>Thiotrichaceae</taxon>
        <taxon>environmental samples</taxon>
    </lineage>
</organism>
<reference evidence="8" key="1">
    <citation type="submission" date="2020-01" db="EMBL/GenBank/DDBJ databases">
        <authorList>
            <person name="Meier V. D."/>
            <person name="Meier V D."/>
        </authorList>
    </citation>
    <scope>NUCLEOTIDE SEQUENCE</scope>
    <source>
        <strain evidence="8">HLG_WM_MAG_07</strain>
    </source>
</reference>
<evidence type="ECO:0000256" key="1">
    <source>
        <dbReference type="ARBA" id="ARBA00001961"/>
    </source>
</evidence>
<evidence type="ECO:0000256" key="5">
    <source>
        <dbReference type="ARBA" id="ARBA00023002"/>
    </source>
</evidence>
<keyword evidence="3" id="KW-0847">Vitamin C</keyword>
<keyword evidence="5" id="KW-0560">Oxidoreductase</keyword>
<dbReference type="EMBL" id="CACVAY010000018">
    <property type="protein sequence ID" value="CAA6804028.1"/>
    <property type="molecule type" value="Genomic_DNA"/>
</dbReference>
<accession>A0A6S6SMT7</accession>
<dbReference type="InterPro" id="IPR005123">
    <property type="entry name" value="Oxoglu/Fe-dep_dioxygenase_dom"/>
</dbReference>
<dbReference type="Gene3D" id="2.60.120.620">
    <property type="entry name" value="q2cbj1_9rhob like domain"/>
    <property type="match status" value="1"/>
</dbReference>
<dbReference type="PROSITE" id="PS51471">
    <property type="entry name" value="FE2OG_OXY"/>
    <property type="match status" value="1"/>
</dbReference>
<feature type="domain" description="Fe2OG dioxygenase" evidence="7">
    <location>
        <begin position="142"/>
        <end position="228"/>
    </location>
</feature>
<keyword evidence="4" id="KW-0223">Dioxygenase</keyword>
<keyword evidence="6" id="KW-0408">Iron</keyword>
<dbReference type="InterPro" id="IPR006620">
    <property type="entry name" value="Pro_4_hyd_alph"/>
</dbReference>
<sequence>MSEVTAYPENIADTKDTPPNELTRLMSEKVNLGSWKEDWNSWVQKYIAAGMNTKEFDLVLEKLGPDIYHFPLFTEAFCQEVITVAEYIADWTKARHDFYPTTDVLLQDIGLEEMYRKVLEEFCHPIARREWRLEGRRWTDTITDESFLARYRAEDQQFLAIHNDFADYSFTVGLNTDFEGGGTWFPRQQVLGNPKGGYCTLFPGITHPHGGRPTTKGRRYIIVSFCRRRNLYVD</sequence>
<gene>
    <name evidence="8" type="ORF">HELGO_WM30879</name>
</gene>
<protein>
    <recommendedName>
        <fullName evidence="7">Fe2OG dioxygenase domain-containing protein</fullName>
    </recommendedName>
</protein>
<keyword evidence="2" id="KW-0479">Metal-binding</keyword>
<dbReference type="GO" id="GO:0051213">
    <property type="term" value="F:dioxygenase activity"/>
    <property type="evidence" value="ECO:0007669"/>
    <property type="project" value="UniProtKB-KW"/>
</dbReference>
<name>A0A6S6SMT7_9GAMM</name>
<dbReference type="GO" id="GO:0005506">
    <property type="term" value="F:iron ion binding"/>
    <property type="evidence" value="ECO:0007669"/>
    <property type="project" value="InterPro"/>
</dbReference>
<dbReference type="AlphaFoldDB" id="A0A6S6SMT7"/>
<dbReference type="SMART" id="SM00702">
    <property type="entry name" value="P4Hc"/>
    <property type="match status" value="1"/>
</dbReference>
<dbReference type="Pfam" id="PF25238">
    <property type="entry name" value="OGFOD2-like"/>
    <property type="match status" value="1"/>
</dbReference>
<comment type="cofactor">
    <cofactor evidence="1">
        <name>L-ascorbate</name>
        <dbReference type="ChEBI" id="CHEBI:38290"/>
    </cofactor>
</comment>
<evidence type="ECO:0000256" key="4">
    <source>
        <dbReference type="ARBA" id="ARBA00022964"/>
    </source>
</evidence>
<proteinExistence type="predicted"/>
<evidence type="ECO:0000256" key="2">
    <source>
        <dbReference type="ARBA" id="ARBA00022723"/>
    </source>
</evidence>
<evidence type="ECO:0000256" key="6">
    <source>
        <dbReference type="ARBA" id="ARBA00023004"/>
    </source>
</evidence>
<dbReference type="GO" id="GO:0016705">
    <property type="term" value="F:oxidoreductase activity, acting on paired donors, with incorporation or reduction of molecular oxygen"/>
    <property type="evidence" value="ECO:0007669"/>
    <property type="project" value="InterPro"/>
</dbReference>
<evidence type="ECO:0000259" key="7">
    <source>
        <dbReference type="PROSITE" id="PS51471"/>
    </source>
</evidence>
<evidence type="ECO:0000256" key="3">
    <source>
        <dbReference type="ARBA" id="ARBA00022896"/>
    </source>
</evidence>
<dbReference type="GO" id="GO:0031418">
    <property type="term" value="F:L-ascorbic acid binding"/>
    <property type="evidence" value="ECO:0007669"/>
    <property type="project" value="UniProtKB-KW"/>
</dbReference>
<evidence type="ECO:0000313" key="8">
    <source>
        <dbReference type="EMBL" id="CAA6804028.1"/>
    </source>
</evidence>